<evidence type="ECO:0000256" key="3">
    <source>
        <dbReference type="ARBA" id="ARBA00022840"/>
    </source>
</evidence>
<evidence type="ECO:0000313" key="6">
    <source>
        <dbReference type="Proteomes" id="UP001057291"/>
    </source>
</evidence>
<evidence type="ECO:0000256" key="2">
    <source>
        <dbReference type="ARBA" id="ARBA00022741"/>
    </source>
</evidence>
<protein>
    <submittedName>
        <fullName evidence="5">ABC transporter ATP-binding protein YtrE</fullName>
    </submittedName>
</protein>
<dbReference type="InterPro" id="IPR027417">
    <property type="entry name" value="P-loop_NTPase"/>
</dbReference>
<dbReference type="InterPro" id="IPR017871">
    <property type="entry name" value="ABC_transporter-like_CS"/>
</dbReference>
<dbReference type="PANTHER" id="PTHR24220">
    <property type="entry name" value="IMPORT ATP-BINDING PROTEIN"/>
    <property type="match status" value="1"/>
</dbReference>
<dbReference type="Proteomes" id="UP001057291">
    <property type="component" value="Unassembled WGS sequence"/>
</dbReference>
<keyword evidence="6" id="KW-1185">Reference proteome</keyword>
<keyword evidence="1" id="KW-0813">Transport</keyword>
<evidence type="ECO:0000313" key="5">
    <source>
        <dbReference type="EMBL" id="GIM46855.1"/>
    </source>
</evidence>
<dbReference type="CDD" id="cd03255">
    <property type="entry name" value="ABC_MJ0796_LolCDE_FtsE"/>
    <property type="match status" value="1"/>
</dbReference>
<dbReference type="PANTHER" id="PTHR24220:SF648">
    <property type="entry name" value="ABC TRANSPORTER ATP-BINDING PROTEIN YTRE"/>
    <property type="match status" value="1"/>
</dbReference>
<keyword evidence="3 5" id="KW-0067">ATP-binding</keyword>
<evidence type="ECO:0000259" key="4">
    <source>
        <dbReference type="PROSITE" id="PS50893"/>
    </source>
</evidence>
<proteinExistence type="predicted"/>
<dbReference type="AlphaFoldDB" id="A0AAV4LGB0"/>
<dbReference type="Pfam" id="PF00005">
    <property type="entry name" value="ABC_tran"/>
    <property type="match status" value="1"/>
</dbReference>
<dbReference type="FunFam" id="3.40.50.300:FF:000032">
    <property type="entry name" value="Export ABC transporter ATP-binding protein"/>
    <property type="match status" value="1"/>
</dbReference>
<dbReference type="InterPro" id="IPR015854">
    <property type="entry name" value="ABC_transpr_LolD-like"/>
</dbReference>
<keyword evidence="2" id="KW-0547">Nucleotide-binding</keyword>
<dbReference type="InterPro" id="IPR003593">
    <property type="entry name" value="AAA+_ATPase"/>
</dbReference>
<dbReference type="RefSeq" id="WP_282199904.1">
    <property type="nucleotide sequence ID" value="NZ_BOQE01000001.1"/>
</dbReference>
<dbReference type="GO" id="GO:0098796">
    <property type="term" value="C:membrane protein complex"/>
    <property type="evidence" value="ECO:0007669"/>
    <property type="project" value="UniProtKB-ARBA"/>
</dbReference>
<dbReference type="SMART" id="SM00382">
    <property type="entry name" value="AAA"/>
    <property type="match status" value="1"/>
</dbReference>
<dbReference type="GO" id="GO:0005524">
    <property type="term" value="F:ATP binding"/>
    <property type="evidence" value="ECO:0007669"/>
    <property type="project" value="UniProtKB-KW"/>
</dbReference>
<comment type="caution">
    <text evidence="5">The sequence shown here is derived from an EMBL/GenBank/DDBJ whole genome shotgun (WGS) entry which is preliminary data.</text>
</comment>
<evidence type="ECO:0000256" key="1">
    <source>
        <dbReference type="ARBA" id="ARBA00022448"/>
    </source>
</evidence>
<dbReference type="InterPro" id="IPR003439">
    <property type="entry name" value="ABC_transporter-like_ATP-bd"/>
</dbReference>
<organism evidence="5 6">
    <name type="scientific">Collibacillus ludicampi</name>
    <dbReference type="NCBI Taxonomy" id="2771369"/>
    <lineage>
        <taxon>Bacteria</taxon>
        <taxon>Bacillati</taxon>
        <taxon>Bacillota</taxon>
        <taxon>Bacilli</taxon>
        <taxon>Bacillales</taxon>
        <taxon>Alicyclobacillaceae</taxon>
        <taxon>Collibacillus</taxon>
    </lineage>
</organism>
<gene>
    <name evidence="5" type="primary">ytrE</name>
    <name evidence="5" type="ORF">DNHGIG_24040</name>
</gene>
<dbReference type="PROSITE" id="PS50893">
    <property type="entry name" value="ABC_TRANSPORTER_2"/>
    <property type="match status" value="1"/>
</dbReference>
<dbReference type="InterPro" id="IPR017911">
    <property type="entry name" value="MacB-like_ATP-bd"/>
</dbReference>
<sequence length="233" mass="26217">MIKVRDLSFEFRIGKRGKEKQIPVLKEISLDVKKGEIVTLVGRSGSGKSTLLHLLSGYLHPTKGRIEINGTPVEKFSEKQWADFRLQNIGFIFQNFQLIPSMTAFKNVELPLVLKGVPEKERQSRVHQMFTQVGLEDFLDYYPSELSGGQQQRISIARALVMNPPLLLADEPTGSLDSETEADLLNLIQSLNRDKGITFLIITHDQNVAKIGHRTLVLKDGKLAQEENYAFTG</sequence>
<dbReference type="SUPFAM" id="SSF52540">
    <property type="entry name" value="P-loop containing nucleoside triphosphate hydrolases"/>
    <property type="match status" value="1"/>
</dbReference>
<feature type="domain" description="ABC transporter" evidence="4">
    <location>
        <begin position="2"/>
        <end position="232"/>
    </location>
</feature>
<dbReference type="PROSITE" id="PS00211">
    <property type="entry name" value="ABC_TRANSPORTER_1"/>
    <property type="match status" value="1"/>
</dbReference>
<dbReference type="Gene3D" id="3.40.50.300">
    <property type="entry name" value="P-loop containing nucleotide triphosphate hydrolases"/>
    <property type="match status" value="1"/>
</dbReference>
<accession>A0AAV4LGB0</accession>
<dbReference type="GO" id="GO:0016887">
    <property type="term" value="F:ATP hydrolysis activity"/>
    <property type="evidence" value="ECO:0007669"/>
    <property type="project" value="InterPro"/>
</dbReference>
<reference evidence="5" key="1">
    <citation type="journal article" date="2023" name="Int. J. Syst. Evol. Microbiol.">
        <title>Collibacillus ludicampi gen. nov., sp. nov., a new soil bacterium of the family Alicyclobacillaceae.</title>
        <authorList>
            <person name="Jojima T."/>
            <person name="Ioku Y."/>
            <person name="Fukuta Y."/>
            <person name="Shirasaka N."/>
            <person name="Matsumura Y."/>
            <person name="Mori M."/>
        </authorList>
    </citation>
    <scope>NUCLEOTIDE SEQUENCE</scope>
    <source>
        <strain evidence="5">TP075</strain>
    </source>
</reference>
<dbReference type="GO" id="GO:0022857">
    <property type="term" value="F:transmembrane transporter activity"/>
    <property type="evidence" value="ECO:0007669"/>
    <property type="project" value="UniProtKB-ARBA"/>
</dbReference>
<name>A0AAV4LGB0_9BACL</name>
<dbReference type="GO" id="GO:0005886">
    <property type="term" value="C:plasma membrane"/>
    <property type="evidence" value="ECO:0007669"/>
    <property type="project" value="TreeGrafter"/>
</dbReference>
<dbReference type="EMBL" id="BOQE01000001">
    <property type="protein sequence ID" value="GIM46855.1"/>
    <property type="molecule type" value="Genomic_DNA"/>
</dbReference>